<accession>A0A5B0RML1</accession>
<feature type="compositionally biased region" description="Polar residues" evidence="1">
    <location>
        <begin position="14"/>
        <end position="23"/>
    </location>
</feature>
<evidence type="ECO:0000313" key="3">
    <source>
        <dbReference type="Proteomes" id="UP000325313"/>
    </source>
</evidence>
<organism evidence="2 3">
    <name type="scientific">Puccinia graminis f. sp. tritici</name>
    <dbReference type="NCBI Taxonomy" id="56615"/>
    <lineage>
        <taxon>Eukaryota</taxon>
        <taxon>Fungi</taxon>
        <taxon>Dikarya</taxon>
        <taxon>Basidiomycota</taxon>
        <taxon>Pucciniomycotina</taxon>
        <taxon>Pucciniomycetes</taxon>
        <taxon>Pucciniales</taxon>
        <taxon>Pucciniaceae</taxon>
        <taxon>Puccinia</taxon>
    </lineage>
</organism>
<dbReference type="Proteomes" id="UP000325313">
    <property type="component" value="Unassembled WGS sequence"/>
</dbReference>
<protein>
    <submittedName>
        <fullName evidence="2">Uncharacterized protein</fullName>
    </submittedName>
</protein>
<evidence type="ECO:0000313" key="2">
    <source>
        <dbReference type="EMBL" id="KAA1127146.1"/>
    </source>
</evidence>
<dbReference type="EMBL" id="VDEP01000169">
    <property type="protein sequence ID" value="KAA1127146.1"/>
    <property type="molecule type" value="Genomic_DNA"/>
</dbReference>
<gene>
    <name evidence="2" type="ORF">PGTUg99_025802</name>
</gene>
<dbReference type="AlphaFoldDB" id="A0A5B0RML1"/>
<sequence>MPSGSNYAPLVEQSADSSTNGRPTSAAMPTAGRHMKPAWEVAPTAAADTSRKEAHQNRWAGAGRLAPHEISRRPAVGRSSWCTCEDSGAGFRDRRRF</sequence>
<evidence type="ECO:0000256" key="1">
    <source>
        <dbReference type="SAM" id="MobiDB-lite"/>
    </source>
</evidence>
<proteinExistence type="predicted"/>
<reference evidence="2 3" key="1">
    <citation type="submission" date="2019-05" db="EMBL/GenBank/DDBJ databases">
        <title>Emergence of the Ug99 lineage of the wheat stem rust pathogen through somatic hybridization.</title>
        <authorList>
            <person name="Li F."/>
            <person name="Upadhyaya N.M."/>
            <person name="Sperschneider J."/>
            <person name="Matny O."/>
            <person name="Nguyen-Phuc H."/>
            <person name="Mago R."/>
            <person name="Raley C."/>
            <person name="Miller M.E."/>
            <person name="Silverstein K.A.T."/>
            <person name="Henningsen E."/>
            <person name="Hirsch C.D."/>
            <person name="Visser B."/>
            <person name="Pretorius Z.A."/>
            <person name="Steffenson B.J."/>
            <person name="Schwessinger B."/>
            <person name="Dodds P.N."/>
            <person name="Figueroa M."/>
        </authorList>
    </citation>
    <scope>NUCLEOTIDE SEQUENCE [LARGE SCALE GENOMIC DNA]</scope>
    <source>
        <strain evidence="2 3">Ug99</strain>
    </source>
</reference>
<feature type="region of interest" description="Disordered" evidence="1">
    <location>
        <begin position="1"/>
        <end position="78"/>
    </location>
</feature>
<name>A0A5B0RML1_PUCGR</name>
<comment type="caution">
    <text evidence="2">The sequence shown here is derived from an EMBL/GenBank/DDBJ whole genome shotgun (WGS) entry which is preliminary data.</text>
</comment>